<feature type="transmembrane region" description="Helical" evidence="2">
    <location>
        <begin position="386"/>
        <end position="404"/>
    </location>
</feature>
<sequence length="505" mass="52246">MPDDWSWFWAGENGRDNLLRDELEGLQRSASASASQSARLSSQLRTLQGSIESRLQALSTAFDAYVELGDVREQLAAYAGTAAVRREVVAALEALQQGRTPDVVDAGDTGYWLADAANEVVGLAGGGASTSGPPTAGPEHETFVVAALGWLGRGERVAARVPPLLVSDGALAAPQVVLWDAVVHGVYGDVLGDARPPDLDGSAEGWEAFAAGSVDVAGPVATLRRVQQLLDPGWVPPSASDASAPDDRPALRTLVDALVGAGLGDERALLERARVLRARIEDPGAAEPDPRAEPPRTGTSDLVRRALLDPGTSPAARRVLTDWARPGLEAAAAGVAARVAAERPGPTVARTPLGDVEVGTDGADRARLAQLDALAVQQRTTPRARLLVPGVGAGLALVLGLVLLATDVAALGVLLLVLAVVAAGLLVRELLRARNRRTELAEVRRLTRERVEQARAAAVTAEAERTSTAAQVAELARAVQGTGSLHGTASAGGTAVVDRAGSSLR</sequence>
<dbReference type="Proteomes" id="UP001500767">
    <property type="component" value="Unassembled WGS sequence"/>
</dbReference>
<evidence type="ECO:0000313" key="4">
    <source>
        <dbReference type="Proteomes" id="UP001500767"/>
    </source>
</evidence>
<organism evidence="3 4">
    <name type="scientific">Microlunatus spumicola</name>
    <dbReference type="NCBI Taxonomy" id="81499"/>
    <lineage>
        <taxon>Bacteria</taxon>
        <taxon>Bacillati</taxon>
        <taxon>Actinomycetota</taxon>
        <taxon>Actinomycetes</taxon>
        <taxon>Propionibacteriales</taxon>
        <taxon>Propionibacteriaceae</taxon>
        <taxon>Microlunatus</taxon>
    </lineage>
</organism>
<keyword evidence="4" id="KW-1185">Reference proteome</keyword>
<proteinExistence type="predicted"/>
<keyword evidence="2" id="KW-0812">Transmembrane</keyword>
<gene>
    <name evidence="3" type="ORF">GCM10022197_00320</name>
</gene>
<keyword evidence="2" id="KW-1133">Transmembrane helix</keyword>
<protein>
    <submittedName>
        <fullName evidence="3">Uncharacterized protein</fullName>
    </submittedName>
</protein>
<feature type="region of interest" description="Disordered" evidence="1">
    <location>
        <begin position="281"/>
        <end position="300"/>
    </location>
</feature>
<feature type="compositionally biased region" description="Basic and acidic residues" evidence="1">
    <location>
        <begin position="281"/>
        <end position="294"/>
    </location>
</feature>
<reference evidence="4" key="1">
    <citation type="journal article" date="2019" name="Int. J. Syst. Evol. Microbiol.">
        <title>The Global Catalogue of Microorganisms (GCM) 10K type strain sequencing project: providing services to taxonomists for standard genome sequencing and annotation.</title>
        <authorList>
            <consortium name="The Broad Institute Genomics Platform"/>
            <consortium name="The Broad Institute Genome Sequencing Center for Infectious Disease"/>
            <person name="Wu L."/>
            <person name="Ma J."/>
        </authorList>
    </citation>
    <scope>NUCLEOTIDE SEQUENCE [LARGE SCALE GENOMIC DNA]</scope>
    <source>
        <strain evidence="4">JCM 16540</strain>
    </source>
</reference>
<accession>A0ABP6WB98</accession>
<evidence type="ECO:0000313" key="3">
    <source>
        <dbReference type="EMBL" id="GAA3549438.1"/>
    </source>
</evidence>
<dbReference type="RefSeq" id="WP_204912785.1">
    <property type="nucleotide sequence ID" value="NZ_BAAAYR010000001.1"/>
</dbReference>
<evidence type="ECO:0000256" key="1">
    <source>
        <dbReference type="SAM" id="MobiDB-lite"/>
    </source>
</evidence>
<dbReference type="EMBL" id="BAAAYR010000001">
    <property type="protein sequence ID" value="GAA3549438.1"/>
    <property type="molecule type" value="Genomic_DNA"/>
</dbReference>
<comment type="caution">
    <text evidence="3">The sequence shown here is derived from an EMBL/GenBank/DDBJ whole genome shotgun (WGS) entry which is preliminary data.</text>
</comment>
<feature type="transmembrane region" description="Helical" evidence="2">
    <location>
        <begin position="410"/>
        <end position="427"/>
    </location>
</feature>
<name>A0ABP6WB98_9ACTN</name>
<evidence type="ECO:0000256" key="2">
    <source>
        <dbReference type="SAM" id="Phobius"/>
    </source>
</evidence>
<keyword evidence="2" id="KW-0472">Membrane</keyword>